<evidence type="ECO:0000313" key="2">
    <source>
        <dbReference type="Proteomes" id="UP000185221"/>
    </source>
</evidence>
<reference evidence="2" key="1">
    <citation type="submission" date="2016-11" db="EMBL/GenBank/DDBJ databases">
        <authorList>
            <person name="Varghese N."/>
            <person name="Submissions S."/>
        </authorList>
    </citation>
    <scope>NUCLEOTIDE SEQUENCE [LARGE SCALE GENOMIC DNA]</scope>
    <source>
        <strain evidence="2">DSM 15292</strain>
    </source>
</reference>
<dbReference type="STRING" id="226505.SAMN05444394_2265"/>
<evidence type="ECO:0000313" key="1">
    <source>
        <dbReference type="EMBL" id="SIN83643.1"/>
    </source>
</evidence>
<dbReference type="Proteomes" id="UP000185221">
    <property type="component" value="Unassembled WGS sequence"/>
</dbReference>
<gene>
    <name evidence="1" type="ORF">SAMN05444394_2265</name>
</gene>
<name>A0A1N6EKU6_9BACT</name>
<dbReference type="EMBL" id="FSRC01000001">
    <property type="protein sequence ID" value="SIN83643.1"/>
    <property type="molecule type" value="Genomic_DNA"/>
</dbReference>
<dbReference type="RefSeq" id="WP_074224916.1">
    <property type="nucleotide sequence ID" value="NZ_FSRC01000001.1"/>
</dbReference>
<dbReference type="AlphaFoldDB" id="A0A1N6EKU6"/>
<dbReference type="OrthoDB" id="47198at2"/>
<protein>
    <submittedName>
        <fullName evidence="1">Uncharacterized protein</fullName>
    </submittedName>
</protein>
<sequence>MKFFYLASSPNSEGEFEIHDRECEFIPDLHEREYLGPYNNGKEAMRKALDLNPKATVCEKCGTSAFHGIFSDK</sequence>
<accession>A0A1N6EKU6</accession>
<organism evidence="1 2">
    <name type="scientific">Algoriphagus halophilus</name>
    <dbReference type="NCBI Taxonomy" id="226505"/>
    <lineage>
        <taxon>Bacteria</taxon>
        <taxon>Pseudomonadati</taxon>
        <taxon>Bacteroidota</taxon>
        <taxon>Cytophagia</taxon>
        <taxon>Cytophagales</taxon>
        <taxon>Cyclobacteriaceae</taxon>
        <taxon>Algoriphagus</taxon>
    </lineage>
</organism>
<keyword evidence="2" id="KW-1185">Reference proteome</keyword>
<proteinExistence type="predicted"/>